<feature type="region of interest" description="Disordered" evidence="1">
    <location>
        <begin position="104"/>
        <end position="130"/>
    </location>
</feature>
<organism evidence="2 3">
    <name type="scientific">Knufia fluminis</name>
    <dbReference type="NCBI Taxonomy" id="191047"/>
    <lineage>
        <taxon>Eukaryota</taxon>
        <taxon>Fungi</taxon>
        <taxon>Dikarya</taxon>
        <taxon>Ascomycota</taxon>
        <taxon>Pezizomycotina</taxon>
        <taxon>Eurotiomycetes</taxon>
        <taxon>Chaetothyriomycetidae</taxon>
        <taxon>Chaetothyriales</taxon>
        <taxon>Trichomeriaceae</taxon>
        <taxon>Knufia</taxon>
    </lineage>
</organism>
<dbReference type="AlphaFoldDB" id="A0AAN8ERY3"/>
<name>A0AAN8ERY3_9EURO</name>
<sequence length="357" mass="39667">MIEAAAKPSVHELMTLLHHRVMDTKAVAPLFTLQASRINALSILKESRQDSSILPFLPQALPTQPLTDLLDNDATIDDDATVAEDGSTTDDEAVTPAFTESYAQLSGSSRATPRVVEPRRRTAPPVGWFNPPSCHRRSGIEANPSAAREYPQTRCPVGSVGREERLMSIHIPHLLVPSTRQGPVLHHSQGKSVAKPGPANATTQMHAYKAGSKHNIIPSTNPPRNGEAPFSTQTLGEIQLRNIAILPATTPHPSRRRTKFIPPFTYTTSHSAATEKIHQLEQQAEEDDAVIDEQFDLLERLHEQMQILRETNDNLWERNKQATELSRQGLEVGNQGIELAVKAMKLKTERRRKTWLM</sequence>
<accession>A0AAN8ERY3</accession>
<evidence type="ECO:0000256" key="1">
    <source>
        <dbReference type="SAM" id="MobiDB-lite"/>
    </source>
</evidence>
<gene>
    <name evidence="2" type="ORF">OHC33_001745</name>
</gene>
<keyword evidence="3" id="KW-1185">Reference proteome</keyword>
<reference evidence="2 3" key="1">
    <citation type="submission" date="2022-12" db="EMBL/GenBank/DDBJ databases">
        <title>Genomic features and morphological characterization of a novel Knufia sp. strain isolated from spacecraft assembly facility.</title>
        <authorList>
            <person name="Teixeira M."/>
            <person name="Chander A.M."/>
            <person name="Stajich J.E."/>
            <person name="Venkateswaran K."/>
        </authorList>
    </citation>
    <scope>NUCLEOTIDE SEQUENCE [LARGE SCALE GENOMIC DNA]</scope>
    <source>
        <strain evidence="2 3">FJI-L2-BK-P2</strain>
    </source>
</reference>
<dbReference type="Proteomes" id="UP001316803">
    <property type="component" value="Unassembled WGS sequence"/>
</dbReference>
<protein>
    <submittedName>
        <fullName evidence="2">Uncharacterized protein</fullName>
    </submittedName>
</protein>
<comment type="caution">
    <text evidence="2">The sequence shown here is derived from an EMBL/GenBank/DDBJ whole genome shotgun (WGS) entry which is preliminary data.</text>
</comment>
<evidence type="ECO:0000313" key="3">
    <source>
        <dbReference type="Proteomes" id="UP001316803"/>
    </source>
</evidence>
<evidence type="ECO:0000313" key="2">
    <source>
        <dbReference type="EMBL" id="KAK5957372.1"/>
    </source>
</evidence>
<dbReference type="EMBL" id="JAKLMC020000003">
    <property type="protein sequence ID" value="KAK5957372.1"/>
    <property type="molecule type" value="Genomic_DNA"/>
</dbReference>
<proteinExistence type="predicted"/>